<gene>
    <name evidence="2" type="ORF">CVT24_009885</name>
</gene>
<feature type="compositionally biased region" description="Basic and acidic residues" evidence="1">
    <location>
        <begin position="128"/>
        <end position="142"/>
    </location>
</feature>
<comment type="caution">
    <text evidence="2">The sequence shown here is derived from an EMBL/GenBank/DDBJ whole genome shotgun (WGS) entry which is preliminary data.</text>
</comment>
<feature type="compositionally biased region" description="Acidic residues" evidence="1">
    <location>
        <begin position="80"/>
        <end position="100"/>
    </location>
</feature>
<evidence type="ECO:0000256" key="1">
    <source>
        <dbReference type="SAM" id="MobiDB-lite"/>
    </source>
</evidence>
<evidence type="ECO:0000313" key="2">
    <source>
        <dbReference type="EMBL" id="PPQ81994.1"/>
    </source>
</evidence>
<feature type="compositionally biased region" description="Low complexity" evidence="1">
    <location>
        <begin position="109"/>
        <end position="119"/>
    </location>
</feature>
<evidence type="ECO:0000313" key="3">
    <source>
        <dbReference type="Proteomes" id="UP000284842"/>
    </source>
</evidence>
<accession>A0A409WTY5</accession>
<name>A0A409WTY5_9AGAR</name>
<proteinExistence type="predicted"/>
<reference evidence="2 3" key="1">
    <citation type="journal article" date="2018" name="Evol. Lett.">
        <title>Horizontal gene cluster transfer increased hallucinogenic mushroom diversity.</title>
        <authorList>
            <person name="Reynolds H.T."/>
            <person name="Vijayakumar V."/>
            <person name="Gluck-Thaler E."/>
            <person name="Korotkin H.B."/>
            <person name="Matheny P.B."/>
            <person name="Slot J.C."/>
        </authorList>
    </citation>
    <scope>NUCLEOTIDE SEQUENCE [LARGE SCALE GENOMIC DNA]</scope>
    <source>
        <strain evidence="2 3">2629</strain>
    </source>
</reference>
<feature type="compositionally biased region" description="Basic and acidic residues" evidence="1">
    <location>
        <begin position="342"/>
        <end position="351"/>
    </location>
</feature>
<feature type="compositionally biased region" description="Polar residues" evidence="1">
    <location>
        <begin position="143"/>
        <end position="158"/>
    </location>
</feature>
<dbReference type="Proteomes" id="UP000284842">
    <property type="component" value="Unassembled WGS sequence"/>
</dbReference>
<keyword evidence="3" id="KW-1185">Reference proteome</keyword>
<sequence length="392" mass="45828">MPPAPDIRFPDTINKMNKAALTNACDFLHLPSQGTVLVLRNRLVNWARAHRDDFQHDPDYAGFYRTKGVRQQQAPQPIPDGEEEEEDEPNDQSDEEEEDEHPPPPPPSSNHSSSHSSGTRSRRSGSHPSEHDERSVSPERSHSQNSSLSHRRTPSWTSGDDDEPHRRSHNRNDRKGFFNGRPIRRIGTKVIDATGFLIPPKVRKIFEHGWREHVPLSMLTDDACTFVQQISLATSRKDLYTDPTSPTLLSQEVSLNFDQWTQAWERLIKLIKEYVPREYPLWWRHYEFIRTKDTRSSAFPTWLEYDIIVRKRALNESFDPSVFQSNIFDELRTTHVVNKVLDARQRDDHQNRKSSNSSHNNRFSPYPRNRFRNQFPQNTNRDDSNGSRPFYR</sequence>
<feature type="region of interest" description="Disordered" evidence="1">
    <location>
        <begin position="65"/>
        <end position="181"/>
    </location>
</feature>
<dbReference type="EMBL" id="NHTK01005215">
    <property type="protein sequence ID" value="PPQ81994.1"/>
    <property type="molecule type" value="Genomic_DNA"/>
</dbReference>
<feature type="region of interest" description="Disordered" evidence="1">
    <location>
        <begin position="342"/>
        <end position="392"/>
    </location>
</feature>
<feature type="compositionally biased region" description="Low complexity" evidence="1">
    <location>
        <begin position="353"/>
        <end position="364"/>
    </location>
</feature>
<dbReference type="InParanoid" id="A0A409WTY5"/>
<dbReference type="AlphaFoldDB" id="A0A409WTY5"/>
<dbReference type="OrthoDB" id="2973373at2759"/>
<protein>
    <submittedName>
        <fullName evidence="2">Uncharacterized protein</fullName>
    </submittedName>
</protein>
<organism evidence="2 3">
    <name type="scientific">Panaeolus cyanescens</name>
    <dbReference type="NCBI Taxonomy" id="181874"/>
    <lineage>
        <taxon>Eukaryota</taxon>
        <taxon>Fungi</taxon>
        <taxon>Dikarya</taxon>
        <taxon>Basidiomycota</taxon>
        <taxon>Agaricomycotina</taxon>
        <taxon>Agaricomycetes</taxon>
        <taxon>Agaricomycetidae</taxon>
        <taxon>Agaricales</taxon>
        <taxon>Agaricineae</taxon>
        <taxon>Galeropsidaceae</taxon>
        <taxon>Panaeolus</taxon>
    </lineage>
</organism>